<dbReference type="Gene3D" id="3.40.50.1820">
    <property type="entry name" value="alpha/beta hydrolase"/>
    <property type="match status" value="1"/>
</dbReference>
<evidence type="ECO:0000259" key="1">
    <source>
        <dbReference type="Pfam" id="PF00561"/>
    </source>
</evidence>
<dbReference type="AlphaFoldDB" id="A0A5N0TBJ5"/>
<dbReference type="InterPro" id="IPR029058">
    <property type="entry name" value="AB_hydrolase_fold"/>
</dbReference>
<organism evidence="2 3">
    <name type="scientific">Microbacterium caowuchunii</name>
    <dbReference type="NCBI Taxonomy" id="2614638"/>
    <lineage>
        <taxon>Bacteria</taxon>
        <taxon>Bacillati</taxon>
        <taxon>Actinomycetota</taxon>
        <taxon>Actinomycetes</taxon>
        <taxon>Micrococcales</taxon>
        <taxon>Microbacteriaceae</taxon>
        <taxon>Microbacterium</taxon>
    </lineage>
</organism>
<feature type="domain" description="AB hydrolase-1" evidence="1">
    <location>
        <begin position="36"/>
        <end position="147"/>
    </location>
</feature>
<evidence type="ECO:0000313" key="2">
    <source>
        <dbReference type="EMBL" id="KAA9132382.1"/>
    </source>
</evidence>
<dbReference type="GO" id="GO:0016787">
    <property type="term" value="F:hydrolase activity"/>
    <property type="evidence" value="ECO:0007669"/>
    <property type="project" value="UniProtKB-KW"/>
</dbReference>
<dbReference type="Proteomes" id="UP000326838">
    <property type="component" value="Unassembled WGS sequence"/>
</dbReference>
<dbReference type="PANTHER" id="PTHR43194">
    <property type="entry name" value="HYDROLASE ALPHA/BETA FOLD FAMILY"/>
    <property type="match status" value="1"/>
</dbReference>
<sequence>MTSSLPALTEIPDPQFVISGGNVRIATYTWGDEADPTVVLVHGFASSTRDNWVNTGWVRDLLRAGHRVLAIDQRGHGLSDKPHDPRDYDVRRLVADVEVVLDTYLVDEASYVGYSLGARVGWEVTKDLPDRILRTVLGGVPDGVPLSRLDLDQARAFVEHGTPVADRVTQNYVSLIERVPGNDLRALLAIAEGMRFSSAADPDPATAPEQPILFATGTLDAIIEGSRALAAACPQGRFVEIPGRHHFNAPGARAFREAAVAFLGEG</sequence>
<reference evidence="3" key="1">
    <citation type="submission" date="2019-09" db="EMBL/GenBank/DDBJ databases">
        <title>Mumia zhuanghuii sp. nov. isolated from the intestinal contents of plateau pika (Ochotona curzoniae) in the Qinghai-Tibet plateau of China.</title>
        <authorList>
            <person name="Tian Z."/>
        </authorList>
    </citation>
    <scope>NUCLEOTIDE SEQUENCE [LARGE SCALE GENOMIC DNA]</scope>
    <source>
        <strain evidence="3">L-033</strain>
    </source>
</reference>
<name>A0A5N0TBJ5_9MICO</name>
<protein>
    <submittedName>
        <fullName evidence="2">Alpha/beta hydrolase</fullName>
    </submittedName>
</protein>
<dbReference type="InterPro" id="IPR000073">
    <property type="entry name" value="AB_hydrolase_1"/>
</dbReference>
<keyword evidence="2" id="KW-0378">Hydrolase</keyword>
<dbReference type="Pfam" id="PF00561">
    <property type="entry name" value="Abhydrolase_1"/>
    <property type="match status" value="1"/>
</dbReference>
<gene>
    <name evidence="2" type="ORF">F6B40_11885</name>
</gene>
<dbReference type="PANTHER" id="PTHR43194:SF2">
    <property type="entry name" value="PEROXISOMAL MEMBRANE PROTEIN LPX1"/>
    <property type="match status" value="1"/>
</dbReference>
<dbReference type="InterPro" id="IPR050228">
    <property type="entry name" value="Carboxylesterase_BioH"/>
</dbReference>
<dbReference type="RefSeq" id="WP_150894239.1">
    <property type="nucleotide sequence ID" value="NZ_VYUY01000015.1"/>
</dbReference>
<proteinExistence type="predicted"/>
<dbReference type="SUPFAM" id="SSF53474">
    <property type="entry name" value="alpha/beta-Hydrolases"/>
    <property type="match status" value="1"/>
</dbReference>
<evidence type="ECO:0000313" key="3">
    <source>
        <dbReference type="Proteomes" id="UP000326838"/>
    </source>
</evidence>
<comment type="caution">
    <text evidence="2">The sequence shown here is derived from an EMBL/GenBank/DDBJ whole genome shotgun (WGS) entry which is preliminary data.</text>
</comment>
<dbReference type="EMBL" id="VYUY01000015">
    <property type="protein sequence ID" value="KAA9132382.1"/>
    <property type="molecule type" value="Genomic_DNA"/>
</dbReference>
<keyword evidence="3" id="KW-1185">Reference proteome</keyword>
<accession>A0A5N0TBJ5</accession>